<evidence type="ECO:0000259" key="3">
    <source>
        <dbReference type="Pfam" id="PF09362"/>
    </source>
</evidence>
<feature type="signal peptide" evidence="2">
    <location>
        <begin position="1"/>
        <end position="20"/>
    </location>
</feature>
<dbReference type="PANTHER" id="PTHR43662">
    <property type="match status" value="1"/>
</dbReference>
<dbReference type="AlphaFoldDB" id="A0A9P3UU41"/>
<dbReference type="Pfam" id="PF09362">
    <property type="entry name" value="DUF1996"/>
    <property type="match status" value="1"/>
</dbReference>
<evidence type="ECO:0000313" key="4">
    <source>
        <dbReference type="EMBL" id="GLB44802.1"/>
    </source>
</evidence>
<protein>
    <submittedName>
        <fullName evidence="4">Wsc domain-containing protein</fullName>
    </submittedName>
</protein>
<accession>A0A9P3UU41</accession>
<organism evidence="4 5">
    <name type="scientific">Lyophyllum shimeji</name>
    <name type="common">Hon-shimeji</name>
    <name type="synonym">Tricholoma shimeji</name>
    <dbReference type="NCBI Taxonomy" id="47721"/>
    <lineage>
        <taxon>Eukaryota</taxon>
        <taxon>Fungi</taxon>
        <taxon>Dikarya</taxon>
        <taxon>Basidiomycota</taxon>
        <taxon>Agaricomycotina</taxon>
        <taxon>Agaricomycetes</taxon>
        <taxon>Agaricomycetidae</taxon>
        <taxon>Agaricales</taxon>
        <taxon>Tricholomatineae</taxon>
        <taxon>Lyophyllaceae</taxon>
        <taxon>Lyophyllum</taxon>
    </lineage>
</organism>
<reference evidence="4" key="1">
    <citation type="submission" date="2022-07" db="EMBL/GenBank/DDBJ databases">
        <title>The genome of Lyophyllum shimeji provides insight into the initial evolution of ectomycorrhizal fungal genome.</title>
        <authorList>
            <person name="Kobayashi Y."/>
            <person name="Shibata T."/>
            <person name="Hirakawa H."/>
            <person name="Shigenobu S."/>
            <person name="Nishiyama T."/>
            <person name="Yamada A."/>
            <person name="Hasebe M."/>
            <person name="Kawaguchi M."/>
        </authorList>
    </citation>
    <scope>NUCLEOTIDE SEQUENCE</scope>
    <source>
        <strain evidence="4">AT787</strain>
    </source>
</reference>
<feature type="compositionally biased region" description="Pro residues" evidence="1">
    <location>
        <begin position="535"/>
        <end position="549"/>
    </location>
</feature>
<dbReference type="InterPro" id="IPR018535">
    <property type="entry name" value="DUF1996"/>
</dbReference>
<feature type="chain" id="PRO_5040271766" evidence="2">
    <location>
        <begin position="21"/>
        <end position="672"/>
    </location>
</feature>
<dbReference type="OrthoDB" id="74764at2759"/>
<proteinExistence type="predicted"/>
<dbReference type="PANTHER" id="PTHR43662:SF3">
    <property type="entry name" value="DOMAIN PROTEIN, PUTATIVE (AFU_ORTHOLOGUE AFUA_6G11970)-RELATED"/>
    <property type="match status" value="1"/>
</dbReference>
<dbReference type="EMBL" id="BRPK01000018">
    <property type="protein sequence ID" value="GLB44802.1"/>
    <property type="molecule type" value="Genomic_DNA"/>
</dbReference>
<keyword evidence="5" id="KW-1185">Reference proteome</keyword>
<dbReference type="Proteomes" id="UP001063166">
    <property type="component" value="Unassembled WGS sequence"/>
</dbReference>
<gene>
    <name evidence="4" type="ORF">LshimejAT787_1801390</name>
</gene>
<feature type="compositionally biased region" description="Low complexity" evidence="1">
    <location>
        <begin position="370"/>
        <end position="402"/>
    </location>
</feature>
<keyword evidence="2" id="KW-0732">Signal</keyword>
<sequence>MARNVMNTFVLLTALTSVRAYWLMGAENFITTERLDPIVNPGRVSGHAHSVLGGSNFRMNTNTAELRESECTSIPIPEDKSNYWFPHLYFQWADGTFTSLSGGAVICTTSYDTTFDKPGTTTAFPDDFRMLSGDPTLRTYDPNSYAQQAITFLCLDFNGVTTRHNSLPAKVCPSGIRAQVNFPSCWDGKNLDSPDHKSHVAFPSGGPDSGSCSDPKYPVTLPRIFIEVYWNTEMDKYRSQAMNSSQPYVYSYGDPTGYGYHADFMNGWDKGVLQRAVEECNCNIYGDPTCCVEKGIFHMNKGQQCHITKTVDEATTGTLAKLPGNNPVQKEGVRATMFTDPNQPALLSPVYAYTGDAPAMVGKPVPPAAGGPASSFVPPSSSSAGPASSSAPAPPSSSSVAATSISYGPASSPVPSPEGALPSSVRPPANGPAPPASGYPAGVHQSPTQTPSSAPVASPARPSPTLIAIPSHTGAVAAPPVPSPSDTCDDEEEGNGETDGENGDDDVNTCAGQNDGDGGHTPAVSAQPLQSPSPTKAPPVPSAPAPPASASPSDDDEDCEEQDGDEDHPLHPPSAGADSNPRPHPGSGYHPGSSSAPRPPVLAPLPATTLVAGAGQGSGVPQSSSPTAGFSSSAPMCPGGKFRHKRLREQKAQEHKRALHHARLFHENGRPS</sequence>
<feature type="compositionally biased region" description="Low complexity" evidence="1">
    <location>
        <begin position="604"/>
        <end position="635"/>
    </location>
</feature>
<feature type="compositionally biased region" description="Low complexity" evidence="1">
    <location>
        <begin position="585"/>
        <end position="596"/>
    </location>
</feature>
<evidence type="ECO:0000313" key="5">
    <source>
        <dbReference type="Proteomes" id="UP001063166"/>
    </source>
</evidence>
<feature type="compositionally biased region" description="Acidic residues" evidence="1">
    <location>
        <begin position="487"/>
        <end position="507"/>
    </location>
</feature>
<comment type="caution">
    <text evidence="4">The sequence shown here is derived from an EMBL/GenBank/DDBJ whole genome shotgun (WGS) entry which is preliminary data.</text>
</comment>
<evidence type="ECO:0000256" key="2">
    <source>
        <dbReference type="SAM" id="SignalP"/>
    </source>
</evidence>
<feature type="domain" description="DUF1996" evidence="3">
    <location>
        <begin position="36"/>
        <end position="268"/>
    </location>
</feature>
<name>A0A9P3UU41_LYOSH</name>
<feature type="compositionally biased region" description="Low complexity" evidence="1">
    <location>
        <begin position="438"/>
        <end position="465"/>
    </location>
</feature>
<feature type="compositionally biased region" description="Acidic residues" evidence="1">
    <location>
        <begin position="553"/>
        <end position="566"/>
    </location>
</feature>
<evidence type="ECO:0000256" key="1">
    <source>
        <dbReference type="SAM" id="MobiDB-lite"/>
    </source>
</evidence>
<feature type="region of interest" description="Disordered" evidence="1">
    <location>
        <begin position="368"/>
        <end position="672"/>
    </location>
</feature>